<dbReference type="Pfam" id="PF13426">
    <property type="entry name" value="PAS_9"/>
    <property type="match status" value="1"/>
</dbReference>
<dbReference type="CDD" id="cd00075">
    <property type="entry name" value="HATPase"/>
    <property type="match status" value="1"/>
</dbReference>
<dbReference type="Proteomes" id="UP000783863">
    <property type="component" value="Unassembled WGS sequence"/>
</dbReference>
<dbReference type="InterPro" id="IPR004358">
    <property type="entry name" value="Sig_transdc_His_kin-like_C"/>
</dbReference>
<sequence>MVAEAWTVAAIQAFGGLVSLSFLRLALSNRQQPASRSFAAFVVAIALWSFALAATNLTAGPRLSLAAYNVAILGAELAAATWLLLAMTVSTWVTVRRWTVAGLGGWILLMQALLWTNPWHYLFLAPETGLAGTVVLPVYATGFWIHALVGNAIVLSGLGILVFEALTTTGLRRRQAALLALAVVPLLVMNALAVSDALLAPYDFTPLGFLVTAFVFLVVLFRGRLLDIAPIARRTAMGEMHDAVVTLDERDRVVDCNRTARELFDQPNDYVGLPAASFFGRIAEDICSQFEAGPTVETTVDGRINGTQYYFSMSSVPIEGISERGRVVVLHDITDEKQRELELERKNERLNQFAGVVSHDLRNPLMVVTSHLELARDDVPADHADPMAENLERMETMIDDLLAMARAGQTVEETEPVLLRGAAEEAWSHLKTPGATFENAFAEETVVEAERNRLLHVFENLYRNAFEHNDAALTVRVGPLGEASTAGGVEGFFVADDGAGIPEAERDEVFEQGYTTATDGSGFGLTFVRDIVEAHGWDIHVQDSVSGGARFEITGLDAAE</sequence>
<dbReference type="InterPro" id="IPR036097">
    <property type="entry name" value="HisK_dim/P_sf"/>
</dbReference>
<keyword evidence="6" id="KW-0902">Two-component regulatory system</keyword>
<dbReference type="InterPro" id="IPR035965">
    <property type="entry name" value="PAS-like_dom_sf"/>
</dbReference>
<dbReference type="EMBL" id="RKLQ01000001">
    <property type="protein sequence ID" value="MBX0303351.1"/>
    <property type="molecule type" value="Genomic_DNA"/>
</dbReference>
<dbReference type="PANTHER" id="PTHR43711">
    <property type="entry name" value="TWO-COMPONENT HISTIDINE KINASE"/>
    <property type="match status" value="1"/>
</dbReference>
<dbReference type="SMART" id="SM00388">
    <property type="entry name" value="HisKA"/>
    <property type="match status" value="1"/>
</dbReference>
<dbReference type="EC" id="2.7.13.3" evidence="2"/>
<dbReference type="PANTHER" id="PTHR43711:SF1">
    <property type="entry name" value="HISTIDINE KINASE 1"/>
    <property type="match status" value="1"/>
</dbReference>
<dbReference type="SMART" id="SM00387">
    <property type="entry name" value="HATPase_c"/>
    <property type="match status" value="1"/>
</dbReference>
<dbReference type="CDD" id="cd00130">
    <property type="entry name" value="PAS"/>
    <property type="match status" value="1"/>
</dbReference>
<dbReference type="Pfam" id="PF02518">
    <property type="entry name" value="HATPase_c"/>
    <property type="match status" value="1"/>
</dbReference>
<keyword evidence="7" id="KW-0812">Transmembrane</keyword>
<evidence type="ECO:0000313" key="10">
    <source>
        <dbReference type="Proteomes" id="UP000783863"/>
    </source>
</evidence>
<evidence type="ECO:0000256" key="2">
    <source>
        <dbReference type="ARBA" id="ARBA00012438"/>
    </source>
</evidence>
<keyword evidence="10" id="KW-1185">Reference proteome</keyword>
<dbReference type="InterPro" id="IPR031621">
    <property type="entry name" value="HisKA_7TM"/>
</dbReference>
<feature type="transmembrane region" description="Helical" evidence="7">
    <location>
        <begin position="38"/>
        <end position="59"/>
    </location>
</feature>
<comment type="caution">
    <text evidence="9">The sequence shown here is derived from an EMBL/GenBank/DDBJ whole genome shotgun (WGS) entry which is preliminary data.</text>
</comment>
<dbReference type="Gene3D" id="3.30.450.20">
    <property type="entry name" value="PAS domain"/>
    <property type="match status" value="1"/>
</dbReference>
<dbReference type="SUPFAM" id="SSF55785">
    <property type="entry name" value="PYP-like sensor domain (PAS domain)"/>
    <property type="match status" value="1"/>
</dbReference>
<evidence type="ECO:0000256" key="5">
    <source>
        <dbReference type="ARBA" id="ARBA00022777"/>
    </source>
</evidence>
<dbReference type="RefSeq" id="WP_220587560.1">
    <property type="nucleotide sequence ID" value="NZ_RKLQ01000001.1"/>
</dbReference>
<reference evidence="9" key="1">
    <citation type="submission" date="2021-06" db="EMBL/GenBank/DDBJ databases">
        <title>Halomicroarcula sp. F24A a new haloarchaeum isolated from saline soil.</title>
        <authorList>
            <person name="Duran-Viseras A."/>
            <person name="Sanchez-Porro C."/>
            <person name="Ventosa A."/>
        </authorList>
    </citation>
    <scope>NUCLEOTIDE SEQUENCE</scope>
    <source>
        <strain evidence="9">F24A</strain>
    </source>
</reference>
<dbReference type="InterPro" id="IPR036890">
    <property type="entry name" value="HATPase_C_sf"/>
</dbReference>
<keyword evidence="4" id="KW-0808">Transferase</keyword>
<dbReference type="Gene3D" id="1.10.287.130">
    <property type="match status" value="1"/>
</dbReference>
<evidence type="ECO:0000256" key="4">
    <source>
        <dbReference type="ARBA" id="ARBA00022679"/>
    </source>
</evidence>
<feature type="transmembrane region" description="Helical" evidence="7">
    <location>
        <begin position="175"/>
        <end position="195"/>
    </location>
</feature>
<name>A0A8J7YK91_9EURY</name>
<proteinExistence type="predicted"/>
<evidence type="ECO:0000259" key="8">
    <source>
        <dbReference type="PROSITE" id="PS50109"/>
    </source>
</evidence>
<feature type="transmembrane region" description="Helical" evidence="7">
    <location>
        <begin position="136"/>
        <end position="163"/>
    </location>
</feature>
<feature type="transmembrane region" description="Helical" evidence="7">
    <location>
        <begin position="65"/>
        <end position="86"/>
    </location>
</feature>
<dbReference type="AlphaFoldDB" id="A0A8J7YK91"/>
<evidence type="ECO:0000256" key="7">
    <source>
        <dbReference type="SAM" id="Phobius"/>
    </source>
</evidence>
<feature type="transmembrane region" description="Helical" evidence="7">
    <location>
        <begin position="6"/>
        <end position="26"/>
    </location>
</feature>
<keyword evidence="3" id="KW-0597">Phosphoprotein</keyword>
<dbReference type="InterPro" id="IPR003661">
    <property type="entry name" value="HisK_dim/P_dom"/>
</dbReference>
<organism evidence="9 10">
    <name type="scientific">Haloarcula salinisoli</name>
    <dbReference type="NCBI Taxonomy" id="2487746"/>
    <lineage>
        <taxon>Archaea</taxon>
        <taxon>Methanobacteriati</taxon>
        <taxon>Methanobacteriota</taxon>
        <taxon>Stenosarchaea group</taxon>
        <taxon>Halobacteria</taxon>
        <taxon>Halobacteriales</taxon>
        <taxon>Haloarculaceae</taxon>
        <taxon>Haloarcula</taxon>
    </lineage>
</organism>
<evidence type="ECO:0000256" key="3">
    <source>
        <dbReference type="ARBA" id="ARBA00022553"/>
    </source>
</evidence>
<dbReference type="InterPro" id="IPR003594">
    <property type="entry name" value="HATPase_dom"/>
</dbReference>
<dbReference type="InterPro" id="IPR050736">
    <property type="entry name" value="Sensor_HK_Regulatory"/>
</dbReference>
<dbReference type="CDD" id="cd00082">
    <property type="entry name" value="HisKA"/>
    <property type="match status" value="1"/>
</dbReference>
<dbReference type="InterPro" id="IPR005467">
    <property type="entry name" value="His_kinase_dom"/>
</dbReference>
<dbReference type="InterPro" id="IPR000014">
    <property type="entry name" value="PAS"/>
</dbReference>
<comment type="catalytic activity">
    <reaction evidence="1">
        <text>ATP + protein L-histidine = ADP + protein N-phospho-L-histidine.</text>
        <dbReference type="EC" id="2.7.13.3"/>
    </reaction>
</comment>
<feature type="transmembrane region" description="Helical" evidence="7">
    <location>
        <begin position="207"/>
        <end position="225"/>
    </location>
</feature>
<feature type="transmembrane region" description="Helical" evidence="7">
    <location>
        <begin position="98"/>
        <end position="116"/>
    </location>
</feature>
<dbReference type="Pfam" id="PF00512">
    <property type="entry name" value="HisKA"/>
    <property type="match status" value="1"/>
</dbReference>
<keyword evidence="7" id="KW-1133">Transmembrane helix</keyword>
<gene>
    <name evidence="9" type="ORF">EGD98_06655</name>
</gene>
<protein>
    <recommendedName>
        <fullName evidence="2">histidine kinase</fullName>
        <ecNumber evidence="2">2.7.13.3</ecNumber>
    </recommendedName>
</protein>
<evidence type="ECO:0000313" key="9">
    <source>
        <dbReference type="EMBL" id="MBX0303351.1"/>
    </source>
</evidence>
<feature type="domain" description="Histidine kinase" evidence="8">
    <location>
        <begin position="356"/>
        <end position="554"/>
    </location>
</feature>
<accession>A0A8J7YK91</accession>
<dbReference type="PRINTS" id="PR00344">
    <property type="entry name" value="BCTRLSENSOR"/>
</dbReference>
<dbReference type="PROSITE" id="PS50109">
    <property type="entry name" value="HIS_KIN"/>
    <property type="match status" value="1"/>
</dbReference>
<keyword evidence="5" id="KW-0418">Kinase</keyword>
<evidence type="ECO:0000256" key="1">
    <source>
        <dbReference type="ARBA" id="ARBA00000085"/>
    </source>
</evidence>
<dbReference type="SUPFAM" id="SSF55874">
    <property type="entry name" value="ATPase domain of HSP90 chaperone/DNA topoisomerase II/histidine kinase"/>
    <property type="match status" value="1"/>
</dbReference>
<dbReference type="SUPFAM" id="SSF47384">
    <property type="entry name" value="Homodimeric domain of signal transducing histidine kinase"/>
    <property type="match status" value="1"/>
</dbReference>
<evidence type="ECO:0000256" key="6">
    <source>
        <dbReference type="ARBA" id="ARBA00023012"/>
    </source>
</evidence>
<keyword evidence="7" id="KW-0472">Membrane</keyword>
<dbReference type="GO" id="GO:0000155">
    <property type="term" value="F:phosphorelay sensor kinase activity"/>
    <property type="evidence" value="ECO:0007669"/>
    <property type="project" value="InterPro"/>
</dbReference>
<dbReference type="Pfam" id="PF16927">
    <property type="entry name" value="HisKA_7TM"/>
    <property type="match status" value="1"/>
</dbReference>
<dbReference type="Gene3D" id="3.30.565.10">
    <property type="entry name" value="Histidine kinase-like ATPase, C-terminal domain"/>
    <property type="match status" value="1"/>
</dbReference>